<evidence type="ECO:0000313" key="6">
    <source>
        <dbReference type="EMBL" id="PKT67753.1"/>
    </source>
</evidence>
<dbReference type="RefSeq" id="WP_103554291.1">
    <property type="nucleotide sequence ID" value="NZ_JBHJSK010000027.1"/>
</dbReference>
<dbReference type="PANTHER" id="PTHR32114">
    <property type="entry name" value="ABC TRANSPORTER ABCH.3"/>
    <property type="match status" value="1"/>
</dbReference>
<dbReference type="EMBL" id="PJOS01000149">
    <property type="protein sequence ID" value="PKT67753.1"/>
    <property type="molecule type" value="Genomic_DNA"/>
</dbReference>
<sequence>MKLLKLTLNNFRAFYGQQVLNLDVEEGSPSVLIFGNNGAGKTTLLNAFAWALYGKFSDDVEQQQRVIHDQKWAETPLGSSVSASVELKFTHAGVTFSALREVSAVKNSNNQVPVQATLSLTKIERGESEVIPNGQDRIEKILPEGLRRFFFFNGERMEKMFAGEESNHEVKQAIKTLMDLEPMERAIAEHLPAAARRLARQLPKGGDSRLTKLQEEQERLEEQRAEAGKRAEKVSEEISSYEREVKAMEKALRSHSESKPLQNSRKKLEWQIKVKSDELVSRYSRKSEILSKGGFLAFTSGIDKQVVELAEAMRERRQLPAGIQRDFIDGLIEDGACMCGTPVPEGSAAYAELDKRRYNAGLQDVEARWMFVSGQMRHLGEAREALLEGLRQATLEIQSCQDEIKRLEAEKSDIDRQLQGVNIQDVQRLEQKRKEYDEKRIDGISEHRRLQERFEEFQVEIDKVKRQFRSAQSEDEESRRVQRQVNLVNEVLETFQEALELKTEEVRAELDAKVKEVFSRIFRKTYEPELTESFELHLKSAAGAAIRSTGENQVLGLSFVGAVSEIAKLIHQRKSKGGGDILGEGGIYPVVMDAPFGSLDLAYQKDVAQALPKLTSQIITLLSNSQARGEVMEHLQRSATRMYVLRSVTPNTDAMQESIEINNRAVPFVTHGEFEHTILEEVTV</sequence>
<evidence type="ECO:0000313" key="7">
    <source>
        <dbReference type="Proteomes" id="UP000236178"/>
    </source>
</evidence>
<dbReference type="GO" id="GO:0006302">
    <property type="term" value="P:double-strand break repair"/>
    <property type="evidence" value="ECO:0007669"/>
    <property type="project" value="InterPro"/>
</dbReference>
<dbReference type="GO" id="GO:0016887">
    <property type="term" value="F:ATP hydrolysis activity"/>
    <property type="evidence" value="ECO:0007669"/>
    <property type="project" value="InterPro"/>
</dbReference>
<dbReference type="Pfam" id="PF13476">
    <property type="entry name" value="AAA_23"/>
    <property type="match status" value="1"/>
</dbReference>
<dbReference type="Gene3D" id="3.40.50.300">
    <property type="entry name" value="P-loop containing nucleotide triphosphate hydrolases"/>
    <property type="match status" value="2"/>
</dbReference>
<reference evidence="6 7" key="1">
    <citation type="submission" date="2017-12" db="EMBL/GenBank/DDBJ databases">
        <title>Streptomyces populusis sp. nov., a novel endophytic actinobacterium isolated from stems of Populus adenopoda Maxim.</title>
        <authorList>
            <person name="Wang Z."/>
        </authorList>
    </citation>
    <scope>NUCLEOTIDE SEQUENCE [LARGE SCALE GENOMIC DNA]</scope>
    <source>
        <strain evidence="6 7">A249</strain>
    </source>
</reference>
<protein>
    <recommendedName>
        <fullName evidence="3">Nuclease SbcCD subunit C</fullName>
    </recommendedName>
</protein>
<gene>
    <name evidence="6" type="ORF">CW362_38795</name>
</gene>
<evidence type="ECO:0000256" key="4">
    <source>
        <dbReference type="SAM" id="Coils"/>
    </source>
</evidence>
<comment type="caution">
    <text evidence="6">The sequence shown here is derived from an EMBL/GenBank/DDBJ whole genome shotgun (WGS) entry which is preliminary data.</text>
</comment>
<dbReference type="InterPro" id="IPR038729">
    <property type="entry name" value="Rad50/SbcC_AAA"/>
</dbReference>
<dbReference type="InterPro" id="IPR027417">
    <property type="entry name" value="P-loop_NTPase"/>
</dbReference>
<name>A0A2I0SCW5_9ACTN</name>
<dbReference type="Proteomes" id="UP000236178">
    <property type="component" value="Unassembled WGS sequence"/>
</dbReference>
<comment type="subunit">
    <text evidence="2">Heterodimer of SbcC and SbcD.</text>
</comment>
<keyword evidence="7" id="KW-1185">Reference proteome</keyword>
<keyword evidence="4" id="KW-0175">Coiled coil</keyword>
<dbReference type="PANTHER" id="PTHR32114:SF2">
    <property type="entry name" value="ABC TRANSPORTER ABCH.3"/>
    <property type="match status" value="1"/>
</dbReference>
<evidence type="ECO:0000256" key="2">
    <source>
        <dbReference type="ARBA" id="ARBA00011322"/>
    </source>
</evidence>
<proteinExistence type="inferred from homology"/>
<comment type="similarity">
    <text evidence="1">Belongs to the SMC family. SbcC subfamily.</text>
</comment>
<evidence type="ECO:0000256" key="1">
    <source>
        <dbReference type="ARBA" id="ARBA00006930"/>
    </source>
</evidence>
<dbReference type="SUPFAM" id="SSF52540">
    <property type="entry name" value="P-loop containing nucleoside triphosphate hydrolases"/>
    <property type="match status" value="1"/>
</dbReference>
<accession>A0A2I0SCW5</accession>
<feature type="coiled-coil region" evidence="4">
    <location>
        <begin position="383"/>
        <end position="474"/>
    </location>
</feature>
<evidence type="ECO:0000259" key="5">
    <source>
        <dbReference type="Pfam" id="PF13476"/>
    </source>
</evidence>
<dbReference type="AlphaFoldDB" id="A0A2I0SCW5"/>
<organism evidence="6 7">
    <name type="scientific">Streptomyces populi</name>
    <dbReference type="NCBI Taxonomy" id="2058924"/>
    <lineage>
        <taxon>Bacteria</taxon>
        <taxon>Bacillati</taxon>
        <taxon>Actinomycetota</taxon>
        <taxon>Actinomycetes</taxon>
        <taxon>Kitasatosporales</taxon>
        <taxon>Streptomycetaceae</taxon>
        <taxon>Streptomyces</taxon>
    </lineage>
</organism>
<feature type="coiled-coil region" evidence="4">
    <location>
        <begin position="210"/>
        <end position="258"/>
    </location>
</feature>
<dbReference type="OrthoDB" id="9795626at2"/>
<feature type="domain" description="Rad50/SbcC-type AAA" evidence="5">
    <location>
        <begin position="5"/>
        <end position="245"/>
    </location>
</feature>
<evidence type="ECO:0000256" key="3">
    <source>
        <dbReference type="ARBA" id="ARBA00013368"/>
    </source>
</evidence>